<dbReference type="InterPro" id="IPR052344">
    <property type="entry name" value="Transposase-related"/>
</dbReference>
<dbReference type="Proteomes" id="UP000544122">
    <property type="component" value="Unassembled WGS sequence"/>
</dbReference>
<dbReference type="PANTHER" id="PTHR33678:SF1">
    <property type="entry name" value="BLL1576 PROTEIN"/>
    <property type="match status" value="1"/>
</dbReference>
<gene>
    <name evidence="3" type="ORF">HCN58_34390</name>
</gene>
<dbReference type="RefSeq" id="WP_171583736.1">
    <property type="nucleotide sequence ID" value="NZ_JAAVLX010000018.1"/>
</dbReference>
<name>A0A7Y4GZK0_9BRAD</name>
<dbReference type="PANTHER" id="PTHR33678">
    <property type="entry name" value="BLL1576 PROTEIN"/>
    <property type="match status" value="1"/>
</dbReference>
<protein>
    <submittedName>
        <fullName evidence="3">Transposase</fullName>
    </submittedName>
</protein>
<dbReference type="AlphaFoldDB" id="A0A7Y4GZK0"/>
<organism evidence="3 4">
    <name type="scientific">Bradyrhizobium australiense</name>
    <dbReference type="NCBI Taxonomy" id="2721161"/>
    <lineage>
        <taxon>Bacteria</taxon>
        <taxon>Pseudomonadati</taxon>
        <taxon>Pseudomonadota</taxon>
        <taxon>Alphaproteobacteria</taxon>
        <taxon>Hyphomicrobiales</taxon>
        <taxon>Nitrobacteraceae</taxon>
        <taxon>Bradyrhizobium</taxon>
    </lineage>
</organism>
<comment type="caution">
    <text evidence="3">The sequence shown here is derived from an EMBL/GenBank/DDBJ whole genome shotgun (WGS) entry which is preliminary data.</text>
</comment>
<feature type="compositionally biased region" description="Polar residues" evidence="1">
    <location>
        <begin position="21"/>
        <end position="34"/>
    </location>
</feature>
<evidence type="ECO:0000313" key="3">
    <source>
        <dbReference type="EMBL" id="NOJ44557.1"/>
    </source>
</evidence>
<accession>A0A7Y4GZK0</accession>
<dbReference type="InterPro" id="IPR004291">
    <property type="entry name" value="Transposase_IS66_central"/>
</dbReference>
<feature type="region of interest" description="Disordered" evidence="1">
    <location>
        <begin position="12"/>
        <end position="34"/>
    </location>
</feature>
<dbReference type="Pfam" id="PF03050">
    <property type="entry name" value="DDE_Tnp_IS66"/>
    <property type="match status" value="1"/>
</dbReference>
<evidence type="ECO:0000259" key="2">
    <source>
        <dbReference type="Pfam" id="PF03050"/>
    </source>
</evidence>
<evidence type="ECO:0000256" key="1">
    <source>
        <dbReference type="SAM" id="MobiDB-lite"/>
    </source>
</evidence>
<feature type="domain" description="Transposase IS66 central" evidence="2">
    <location>
        <begin position="103"/>
        <end position="145"/>
    </location>
</feature>
<sequence length="164" mass="18010">MEIAQGVLDAAREKATRGIQGRSSGTPSPPNRNRCQLPALEQILEPESTRCPCGYGEMAKIERLDVIPAQLRVLVTRRPRMLVATISRTIVQLHAPEHVAPGGLPTETLIAEVIASKFGGHLPFYRQAEIYARQGVRLDRATLAGRAFAFISSRSPNKCANIWL</sequence>
<evidence type="ECO:0000313" key="4">
    <source>
        <dbReference type="Proteomes" id="UP000544122"/>
    </source>
</evidence>
<proteinExistence type="predicted"/>
<reference evidence="3 4" key="1">
    <citation type="submission" date="2020-03" db="EMBL/GenBank/DDBJ databases">
        <title>Bradyrhizobium diversity isolated from nodules of Indigofera sp.</title>
        <authorList>
            <person name="Klepa M."/>
            <person name="Helene L."/>
            <person name="Hungria M."/>
        </authorList>
    </citation>
    <scope>NUCLEOTIDE SEQUENCE [LARGE SCALE GENOMIC DNA]</scope>
    <source>
        <strain evidence="3 4">WSM 1791</strain>
    </source>
</reference>
<keyword evidence="4" id="KW-1185">Reference proteome</keyword>
<dbReference type="EMBL" id="JAAVLX010000018">
    <property type="protein sequence ID" value="NOJ44557.1"/>
    <property type="molecule type" value="Genomic_DNA"/>
</dbReference>